<organism evidence="10 11">
    <name type="scientific">Danaus plexippus plexippus</name>
    <dbReference type="NCBI Taxonomy" id="278856"/>
    <lineage>
        <taxon>Eukaryota</taxon>
        <taxon>Metazoa</taxon>
        <taxon>Ecdysozoa</taxon>
        <taxon>Arthropoda</taxon>
        <taxon>Hexapoda</taxon>
        <taxon>Insecta</taxon>
        <taxon>Pterygota</taxon>
        <taxon>Neoptera</taxon>
        <taxon>Endopterygota</taxon>
        <taxon>Lepidoptera</taxon>
        <taxon>Glossata</taxon>
        <taxon>Ditrysia</taxon>
        <taxon>Papilionoidea</taxon>
        <taxon>Nymphalidae</taxon>
        <taxon>Danainae</taxon>
        <taxon>Danaini</taxon>
        <taxon>Danaina</taxon>
        <taxon>Danaus</taxon>
        <taxon>Danaus</taxon>
    </lineage>
</organism>
<keyword evidence="9" id="KW-0732">Signal</keyword>
<accession>A0A212FKD7</accession>
<keyword evidence="5 8" id="KW-0472">Membrane</keyword>
<sequence>MLLRSCIFLSCITLVKGGIEDIRTEGSKGKCIGDIVKKYFERGYSMSVVHMGNDNEIVEILNTKELKTIISRSPQSNMSVMNEHYVIDANSSTYFIKQFEYLVYEKRWNPTTRFLILIKNLNLNDLYNVFDILLKYHVVNTLILNNTADPELYTYNPFENFGCGRRYDRIIDLGKCSQSHTKNLYPIKLITGLRNCTFNVTSTHWPPFTIKRAINSTNVLTGIDEYIFREISQLESFNIDVTFMDNGEKFTTISENMSIDGPLNSLQQGKDMVFGGLVLMEARTDMFQFIYLHLLDQDSLVYLVKKAGRVQAWRNAYLVFQVDVWLTLLFIFLLYFLIFVLFFRPKDKLWVVLKMLSFMFSSGTCIRGSFFKRSIFIAWVWCSYFFCCYYQSTFSSITTHPLMEHQIATVEDLRRYNLRPCVSETILDYIKAALNNTQPYQTDQQCKKLLESIKFVSQSDYEYFTIVNQYKYQYYKFDFYDEYGEQTLYKFDKPIFSSLYCVYFNKGFPYLDKLQMHALRLRENGMINAHISRLFWEFQRHYKFKTKKSKELEVVVPLYLIGFGYFLSTLVFAGEILMKKVRDKNKS</sequence>
<keyword evidence="6" id="KW-0675">Receptor</keyword>
<evidence type="ECO:0000256" key="7">
    <source>
        <dbReference type="ARBA" id="ARBA00023180"/>
    </source>
</evidence>
<feature type="transmembrane region" description="Helical" evidence="8">
    <location>
        <begin position="556"/>
        <end position="578"/>
    </location>
</feature>
<comment type="subcellular location">
    <subcellularLocation>
        <location evidence="1">Cell membrane</location>
        <topology evidence="1">Multi-pass membrane protein</topology>
    </subcellularLocation>
</comment>
<protein>
    <submittedName>
        <fullName evidence="10">Uncharacterized protein</fullName>
    </submittedName>
</protein>
<keyword evidence="4 8" id="KW-1133">Transmembrane helix</keyword>
<dbReference type="Proteomes" id="UP000007151">
    <property type="component" value="Unassembled WGS sequence"/>
</dbReference>
<evidence type="ECO:0000313" key="10">
    <source>
        <dbReference type="EMBL" id="OWR54201.1"/>
    </source>
</evidence>
<evidence type="ECO:0000256" key="8">
    <source>
        <dbReference type="SAM" id="Phobius"/>
    </source>
</evidence>
<dbReference type="Gene3D" id="3.40.190.10">
    <property type="entry name" value="Periplasmic binding protein-like II"/>
    <property type="match status" value="1"/>
</dbReference>
<dbReference type="PANTHER" id="PTHR42643:SF24">
    <property type="entry name" value="IONOTROPIC RECEPTOR 60A"/>
    <property type="match status" value="1"/>
</dbReference>
<feature type="transmembrane region" description="Helical" evidence="8">
    <location>
        <begin position="349"/>
        <end position="368"/>
    </location>
</feature>
<comment type="caution">
    <text evidence="10">The sequence shown here is derived from an EMBL/GenBank/DDBJ whole genome shotgun (WGS) entry which is preliminary data.</text>
</comment>
<dbReference type="KEGG" id="dpl:KGM_205120"/>
<dbReference type="GO" id="GO:0005886">
    <property type="term" value="C:plasma membrane"/>
    <property type="evidence" value="ECO:0007669"/>
    <property type="project" value="UniProtKB-SubCell"/>
</dbReference>
<keyword evidence="3 8" id="KW-0812">Transmembrane</keyword>
<keyword evidence="7" id="KW-0325">Glycoprotein</keyword>
<dbReference type="SUPFAM" id="SSF53850">
    <property type="entry name" value="Periplasmic binding protein-like II"/>
    <property type="match status" value="1"/>
</dbReference>
<evidence type="ECO:0000256" key="6">
    <source>
        <dbReference type="ARBA" id="ARBA00023170"/>
    </source>
</evidence>
<dbReference type="AlphaFoldDB" id="A0A212FKD7"/>
<dbReference type="InterPro" id="IPR052192">
    <property type="entry name" value="Insect_Ionotropic_Sensory_Rcpt"/>
</dbReference>
<name>A0A212FKD7_DANPL</name>
<dbReference type="PANTHER" id="PTHR42643">
    <property type="entry name" value="IONOTROPIC RECEPTOR 20A-RELATED"/>
    <property type="match status" value="1"/>
</dbReference>
<feature type="chain" id="PRO_5012962256" evidence="9">
    <location>
        <begin position="18"/>
        <end position="587"/>
    </location>
</feature>
<evidence type="ECO:0000256" key="9">
    <source>
        <dbReference type="SAM" id="SignalP"/>
    </source>
</evidence>
<dbReference type="InParanoid" id="A0A212FKD7"/>
<proteinExistence type="predicted"/>
<dbReference type="eggNOG" id="KOG1052">
    <property type="taxonomic scope" value="Eukaryota"/>
</dbReference>
<evidence type="ECO:0000256" key="2">
    <source>
        <dbReference type="ARBA" id="ARBA00022475"/>
    </source>
</evidence>
<feature type="transmembrane region" description="Helical" evidence="8">
    <location>
        <begin position="316"/>
        <end position="343"/>
    </location>
</feature>
<evidence type="ECO:0000256" key="3">
    <source>
        <dbReference type="ARBA" id="ARBA00022692"/>
    </source>
</evidence>
<keyword evidence="2" id="KW-1003">Cell membrane</keyword>
<reference evidence="10 11" key="1">
    <citation type="journal article" date="2011" name="Cell">
        <title>The monarch butterfly genome yields insights into long-distance migration.</title>
        <authorList>
            <person name="Zhan S."/>
            <person name="Merlin C."/>
            <person name="Boore J.L."/>
            <person name="Reppert S.M."/>
        </authorList>
    </citation>
    <scope>NUCLEOTIDE SEQUENCE [LARGE SCALE GENOMIC DNA]</scope>
    <source>
        <strain evidence="10">F-2</strain>
    </source>
</reference>
<feature type="signal peptide" evidence="9">
    <location>
        <begin position="1"/>
        <end position="17"/>
    </location>
</feature>
<keyword evidence="11" id="KW-1185">Reference proteome</keyword>
<evidence type="ECO:0000256" key="1">
    <source>
        <dbReference type="ARBA" id="ARBA00004651"/>
    </source>
</evidence>
<dbReference type="EMBL" id="AGBW02008066">
    <property type="protein sequence ID" value="OWR54201.1"/>
    <property type="molecule type" value="Genomic_DNA"/>
</dbReference>
<evidence type="ECO:0000256" key="4">
    <source>
        <dbReference type="ARBA" id="ARBA00022989"/>
    </source>
</evidence>
<gene>
    <name evidence="10" type="ORF">KGM_205120</name>
</gene>
<evidence type="ECO:0000313" key="11">
    <source>
        <dbReference type="Proteomes" id="UP000007151"/>
    </source>
</evidence>
<evidence type="ECO:0000256" key="5">
    <source>
        <dbReference type="ARBA" id="ARBA00023136"/>
    </source>
</evidence>
<feature type="transmembrane region" description="Helical" evidence="8">
    <location>
        <begin position="375"/>
        <end position="392"/>
    </location>
</feature>